<evidence type="ECO:0000256" key="6">
    <source>
        <dbReference type="ARBA" id="ARBA00023014"/>
    </source>
</evidence>
<keyword evidence="5" id="KW-0408">Iron</keyword>
<reference evidence="9 10" key="1">
    <citation type="submission" date="2020-08" db="EMBL/GenBank/DDBJ databases">
        <title>Draft genome sequencing of an Anaerocolumna strain isolated from anoxic soil subjected to BSD treatment.</title>
        <authorList>
            <person name="Uek A."/>
            <person name="Tonouchi A."/>
        </authorList>
    </citation>
    <scope>NUCLEOTIDE SEQUENCE [LARGE SCALE GENOMIC DNA]</scope>
    <source>
        <strain evidence="9 10">CTTW</strain>
    </source>
</reference>
<accession>A0A7I8DKT5</accession>
<dbReference type="PANTHER" id="PTHR30176">
    <property type="entry name" value="FERREDOXIN-TYPE PROTEIN NAPH"/>
    <property type="match status" value="1"/>
</dbReference>
<dbReference type="EMBL" id="AP023368">
    <property type="protein sequence ID" value="BCJ99068.1"/>
    <property type="molecule type" value="Genomic_DNA"/>
</dbReference>
<evidence type="ECO:0000256" key="1">
    <source>
        <dbReference type="ARBA" id="ARBA00022448"/>
    </source>
</evidence>
<gene>
    <name evidence="9" type="ORF">bsdcttw_21090</name>
</gene>
<dbReference type="PROSITE" id="PS00198">
    <property type="entry name" value="4FE4S_FER_1"/>
    <property type="match status" value="1"/>
</dbReference>
<feature type="domain" description="4Fe-4S ferredoxin-type" evidence="8">
    <location>
        <begin position="67"/>
        <end position="95"/>
    </location>
</feature>
<name>A0A7I8DKT5_9FIRM</name>
<keyword evidence="4" id="KW-0249">Electron transport</keyword>
<keyword evidence="6" id="KW-0411">Iron-sulfur</keyword>
<evidence type="ECO:0000256" key="3">
    <source>
        <dbReference type="ARBA" id="ARBA00022723"/>
    </source>
</evidence>
<sequence length="138" mass="15232">MDFFYMTEHGISASSLPGIITYFGIVFLITILALLIGKRGMCHSICWMAPFMILGNKLRNALHIPGLRLQPEPSSCINCKQCNKKCPMSLDVNNMVTAGDMRNSECILCGECADICPKSAINLSFHNTKTPTSTEKIE</sequence>
<keyword evidence="1" id="KW-0813">Transport</keyword>
<evidence type="ECO:0000256" key="2">
    <source>
        <dbReference type="ARBA" id="ARBA00022485"/>
    </source>
</evidence>
<protein>
    <recommendedName>
        <fullName evidence="8">4Fe-4S ferredoxin-type domain-containing protein</fullName>
    </recommendedName>
</protein>
<keyword evidence="7" id="KW-1133">Transmembrane helix</keyword>
<organism evidence="9 10">
    <name type="scientific">Anaerocolumna chitinilytica</name>
    <dbReference type="NCBI Taxonomy" id="1727145"/>
    <lineage>
        <taxon>Bacteria</taxon>
        <taxon>Bacillati</taxon>
        <taxon>Bacillota</taxon>
        <taxon>Clostridia</taxon>
        <taxon>Lachnospirales</taxon>
        <taxon>Lachnospiraceae</taxon>
        <taxon>Anaerocolumna</taxon>
    </lineage>
</organism>
<evidence type="ECO:0000256" key="7">
    <source>
        <dbReference type="SAM" id="Phobius"/>
    </source>
</evidence>
<dbReference type="InterPro" id="IPR017896">
    <property type="entry name" value="4Fe4S_Fe-S-bd"/>
</dbReference>
<keyword evidence="2" id="KW-0004">4Fe-4S</keyword>
<dbReference type="PROSITE" id="PS51379">
    <property type="entry name" value="4FE4S_FER_2"/>
    <property type="match status" value="2"/>
</dbReference>
<dbReference type="GO" id="GO:0046872">
    <property type="term" value="F:metal ion binding"/>
    <property type="evidence" value="ECO:0007669"/>
    <property type="project" value="UniProtKB-KW"/>
</dbReference>
<dbReference type="Gene3D" id="3.30.70.20">
    <property type="match status" value="1"/>
</dbReference>
<evidence type="ECO:0000259" key="8">
    <source>
        <dbReference type="PROSITE" id="PS51379"/>
    </source>
</evidence>
<keyword evidence="3" id="KW-0479">Metal-binding</keyword>
<dbReference type="Pfam" id="PF13187">
    <property type="entry name" value="Fer4_9"/>
    <property type="match status" value="1"/>
</dbReference>
<evidence type="ECO:0000313" key="9">
    <source>
        <dbReference type="EMBL" id="BCJ99068.1"/>
    </source>
</evidence>
<evidence type="ECO:0000313" key="10">
    <source>
        <dbReference type="Proteomes" id="UP000515703"/>
    </source>
</evidence>
<dbReference type="GO" id="GO:0005886">
    <property type="term" value="C:plasma membrane"/>
    <property type="evidence" value="ECO:0007669"/>
    <property type="project" value="TreeGrafter"/>
</dbReference>
<dbReference type="InterPro" id="IPR051684">
    <property type="entry name" value="Electron_Trans/Redox"/>
</dbReference>
<keyword evidence="7" id="KW-0812">Transmembrane</keyword>
<reference evidence="9 10" key="2">
    <citation type="submission" date="2020-08" db="EMBL/GenBank/DDBJ databases">
        <authorList>
            <person name="Ueki A."/>
            <person name="Tonouchi A."/>
        </authorList>
    </citation>
    <scope>NUCLEOTIDE SEQUENCE [LARGE SCALE GENOMIC DNA]</scope>
    <source>
        <strain evidence="9 10">CTTW</strain>
    </source>
</reference>
<proteinExistence type="predicted"/>
<dbReference type="Proteomes" id="UP000515703">
    <property type="component" value="Chromosome"/>
</dbReference>
<dbReference type="AlphaFoldDB" id="A0A7I8DKT5"/>
<dbReference type="InterPro" id="IPR017900">
    <property type="entry name" value="4Fe4S_Fe_S_CS"/>
</dbReference>
<evidence type="ECO:0000256" key="5">
    <source>
        <dbReference type="ARBA" id="ARBA00023004"/>
    </source>
</evidence>
<keyword evidence="7" id="KW-0472">Membrane</keyword>
<dbReference type="GO" id="GO:0051539">
    <property type="term" value="F:4 iron, 4 sulfur cluster binding"/>
    <property type="evidence" value="ECO:0007669"/>
    <property type="project" value="UniProtKB-KW"/>
</dbReference>
<keyword evidence="10" id="KW-1185">Reference proteome</keyword>
<feature type="transmembrane region" description="Helical" evidence="7">
    <location>
        <begin position="20"/>
        <end position="37"/>
    </location>
</feature>
<evidence type="ECO:0000256" key="4">
    <source>
        <dbReference type="ARBA" id="ARBA00022982"/>
    </source>
</evidence>
<dbReference type="KEGG" id="acht:bsdcttw_21090"/>
<feature type="domain" description="4Fe-4S ferredoxin-type" evidence="8">
    <location>
        <begin position="97"/>
        <end position="126"/>
    </location>
</feature>
<dbReference type="SUPFAM" id="SSF54862">
    <property type="entry name" value="4Fe-4S ferredoxins"/>
    <property type="match status" value="1"/>
</dbReference>
<dbReference type="PANTHER" id="PTHR30176:SF3">
    <property type="entry name" value="FERREDOXIN-TYPE PROTEIN NAPH"/>
    <property type="match status" value="1"/>
</dbReference>